<organism evidence="1 2">
    <name type="scientific">Janthinobacterium fluminis</name>
    <dbReference type="NCBI Taxonomy" id="2987524"/>
    <lineage>
        <taxon>Bacteria</taxon>
        <taxon>Pseudomonadati</taxon>
        <taxon>Pseudomonadota</taxon>
        <taxon>Betaproteobacteria</taxon>
        <taxon>Burkholderiales</taxon>
        <taxon>Oxalobacteraceae</taxon>
        <taxon>Janthinobacterium</taxon>
    </lineage>
</organism>
<comment type="caution">
    <text evidence="1">The sequence shown here is derived from an EMBL/GenBank/DDBJ whole genome shotgun (WGS) entry which is preliminary data.</text>
</comment>
<reference evidence="1 2" key="1">
    <citation type="submission" date="2022-10" db="EMBL/GenBank/DDBJ databases">
        <title>Janthinobacterium sp. hw3 Genome sequencing.</title>
        <authorList>
            <person name="Park S."/>
        </authorList>
    </citation>
    <scope>NUCLEOTIDE SEQUENCE [LARGE SCALE GENOMIC DNA]</scope>
    <source>
        <strain evidence="2">hw3</strain>
    </source>
</reference>
<keyword evidence="2" id="KW-1185">Reference proteome</keyword>
<evidence type="ECO:0000313" key="1">
    <source>
        <dbReference type="EMBL" id="MDC8757012.1"/>
    </source>
</evidence>
<name>A0ABT5JWA4_9BURK</name>
<evidence type="ECO:0000313" key="2">
    <source>
        <dbReference type="Proteomes" id="UP001221208"/>
    </source>
</evidence>
<sequence>MNIELRMERLILDGIDVPAGQRHLLQAAVEAELSRLLTERGVAPGLTQGALVAELAAEPIALAGGGDPLRLGQQIAQSVFGSIAP</sequence>
<gene>
    <name evidence="1" type="ORF">OIK44_05340</name>
</gene>
<dbReference type="RefSeq" id="WP_273669662.1">
    <property type="nucleotide sequence ID" value="NZ_JAQQXR010000001.1"/>
</dbReference>
<accession>A0ABT5JWA4</accession>
<protein>
    <submittedName>
        <fullName evidence="1">Uncharacterized protein</fullName>
    </submittedName>
</protein>
<dbReference type="Proteomes" id="UP001221208">
    <property type="component" value="Unassembled WGS sequence"/>
</dbReference>
<dbReference type="EMBL" id="JAQQXR010000001">
    <property type="protein sequence ID" value="MDC8757012.1"/>
    <property type="molecule type" value="Genomic_DNA"/>
</dbReference>
<proteinExistence type="predicted"/>